<accession>A0A9D1CV09</accession>
<dbReference type="GO" id="GO:0071555">
    <property type="term" value="P:cell wall organization"/>
    <property type="evidence" value="ECO:0007669"/>
    <property type="project" value="TreeGrafter"/>
</dbReference>
<gene>
    <name evidence="5" type="ORF">IAA52_00185</name>
</gene>
<dbReference type="PANTHER" id="PTHR30627:SF1">
    <property type="entry name" value="PEPTIDOGLYCAN D,D-TRANSPEPTIDASE FTSI"/>
    <property type="match status" value="1"/>
</dbReference>
<dbReference type="InterPro" id="IPR050515">
    <property type="entry name" value="Beta-lactam/transpept"/>
</dbReference>
<dbReference type="PROSITE" id="PS51178">
    <property type="entry name" value="PASTA"/>
    <property type="match status" value="2"/>
</dbReference>
<feature type="domain" description="PASTA" evidence="4">
    <location>
        <begin position="582"/>
        <end position="641"/>
    </location>
</feature>
<dbReference type="EMBL" id="DVFZ01000005">
    <property type="protein sequence ID" value="HIQ81502.1"/>
    <property type="molecule type" value="Genomic_DNA"/>
</dbReference>
<dbReference type="SUPFAM" id="SSF54184">
    <property type="entry name" value="Penicillin-binding protein 2x (pbp-2x), c-terminal domain"/>
    <property type="match status" value="2"/>
</dbReference>
<dbReference type="Gene3D" id="3.30.10.20">
    <property type="match status" value="2"/>
</dbReference>
<feature type="domain" description="PASTA" evidence="4">
    <location>
        <begin position="647"/>
        <end position="706"/>
    </location>
</feature>
<comment type="similarity">
    <text evidence="2">Belongs to the transpeptidase family.</text>
</comment>
<dbReference type="AlphaFoldDB" id="A0A9D1CV09"/>
<reference evidence="5" key="2">
    <citation type="journal article" date="2021" name="PeerJ">
        <title>Extensive microbial diversity within the chicken gut microbiome revealed by metagenomics and culture.</title>
        <authorList>
            <person name="Gilroy R."/>
            <person name="Ravi A."/>
            <person name="Getino M."/>
            <person name="Pursley I."/>
            <person name="Horton D.L."/>
            <person name="Alikhan N.F."/>
            <person name="Baker D."/>
            <person name="Gharbi K."/>
            <person name="Hall N."/>
            <person name="Watson M."/>
            <person name="Adriaenssens E.M."/>
            <person name="Foster-Nyarko E."/>
            <person name="Jarju S."/>
            <person name="Secka A."/>
            <person name="Antonio M."/>
            <person name="Oren A."/>
            <person name="Chaudhuri R.R."/>
            <person name="La Ragione R."/>
            <person name="Hildebrand F."/>
            <person name="Pallen M.J."/>
        </authorList>
    </citation>
    <scope>NUCLEOTIDE SEQUENCE</scope>
    <source>
        <strain evidence="5">ChiSjej6B24-2974</strain>
    </source>
</reference>
<dbReference type="CDD" id="cd06576">
    <property type="entry name" value="PASTA_Pbp2x-like_1"/>
    <property type="match status" value="1"/>
</dbReference>
<evidence type="ECO:0000313" key="5">
    <source>
        <dbReference type="EMBL" id="HIQ81502.1"/>
    </source>
</evidence>
<comment type="caution">
    <text evidence="5">The sequence shown here is derived from an EMBL/GenBank/DDBJ whole genome shotgun (WGS) entry which is preliminary data.</text>
</comment>
<dbReference type="SMART" id="SM00740">
    <property type="entry name" value="PASTA"/>
    <property type="match status" value="2"/>
</dbReference>
<dbReference type="InterPro" id="IPR036138">
    <property type="entry name" value="PBP_dimer_sf"/>
</dbReference>
<keyword evidence="3" id="KW-0472">Membrane</keyword>
<evidence type="ECO:0000259" key="4">
    <source>
        <dbReference type="PROSITE" id="PS51178"/>
    </source>
</evidence>
<evidence type="ECO:0000313" key="6">
    <source>
        <dbReference type="Proteomes" id="UP000824260"/>
    </source>
</evidence>
<evidence type="ECO:0000256" key="1">
    <source>
        <dbReference type="ARBA" id="ARBA00004370"/>
    </source>
</evidence>
<dbReference type="Proteomes" id="UP000824260">
    <property type="component" value="Unassembled WGS sequence"/>
</dbReference>
<dbReference type="Pfam" id="PF03717">
    <property type="entry name" value="PBP_dimer"/>
    <property type="match status" value="1"/>
</dbReference>
<sequence length="707" mass="74778">MVLTGPVVRRRLAVCMAAFFALFCVLTARLFYLQVVQAEDLQRRAQAQWTSESVIAPTRGSIYDRNGAVLAMSATAYTASASPRQVQDAEEFARILAPVLDMEESEIVERVSDTSKGGVTIKRQLTRETAQQLKTMMLSYESAGSKALSGLYLEEESRRYYPMGAFATQLLGLTTIDGVGQAGLESSLNDYLSGKAGSILEEIDGKGRELSYSASEYVPAVDGGSVTLTIDASIQAFAERAAREAMSVNNAKSVRVLVMQPQTGEILALVCKPDYDLNDPPRDDVATLTERMRNTVIADAYEPGSTFKILTAAAALDAGVTNVNEGFYCSGSVYVEGGRIRCWGNPHGAETMAEALENSCNPVFVELGLRLGIERFYDYMELFGLGEPTGVDIPGEGSGIVIDESVVKRVDLARIGFGQSVAVTPIQLLTAACSVVNGGKLLQPYVVKEITSADGEVIEQGETVVRGTTISEETSATMRQLLENVVSEGGGRNAYIEGYRVGGKTGTAQVYVNGVVSSDTHIGSFLGFAPMDDPQIAVLFIVDEADVAVDFGSTTAAPFARDILEQSLIYLGVAPEADAEPQAEVEVPDLSGLAVSDAIAALKEAGLGYVLSGSGATVIGQLPAAGAGMTEGSLVMLYVEGDAVADENNRVTVPDVTGLSVAEANRLLRSCGLTMRIEGSGVAVSQSPEALARVTPTTSVTVTFQPP</sequence>
<dbReference type="Gene3D" id="3.40.710.10">
    <property type="entry name" value="DD-peptidase/beta-lactamase superfamily"/>
    <property type="match status" value="1"/>
</dbReference>
<dbReference type="GO" id="GO:0008658">
    <property type="term" value="F:penicillin binding"/>
    <property type="evidence" value="ECO:0007669"/>
    <property type="project" value="InterPro"/>
</dbReference>
<dbReference type="InterPro" id="IPR005543">
    <property type="entry name" value="PASTA_dom"/>
</dbReference>
<dbReference type="PANTHER" id="PTHR30627">
    <property type="entry name" value="PEPTIDOGLYCAN D,D-TRANSPEPTIDASE"/>
    <property type="match status" value="1"/>
</dbReference>
<dbReference type="SUPFAM" id="SSF56519">
    <property type="entry name" value="Penicillin binding protein dimerisation domain"/>
    <property type="match status" value="1"/>
</dbReference>
<proteinExistence type="inferred from homology"/>
<dbReference type="GO" id="GO:0005886">
    <property type="term" value="C:plasma membrane"/>
    <property type="evidence" value="ECO:0007669"/>
    <property type="project" value="TreeGrafter"/>
</dbReference>
<dbReference type="CDD" id="cd06575">
    <property type="entry name" value="PASTA_Pbp2x-like_2"/>
    <property type="match status" value="1"/>
</dbReference>
<dbReference type="Gene3D" id="3.90.1310.10">
    <property type="entry name" value="Penicillin-binding protein 2a (Domain 2)"/>
    <property type="match status" value="1"/>
</dbReference>
<dbReference type="Pfam" id="PF03793">
    <property type="entry name" value="PASTA"/>
    <property type="match status" value="2"/>
</dbReference>
<dbReference type="InterPro" id="IPR001460">
    <property type="entry name" value="PCN-bd_Tpept"/>
</dbReference>
<organism evidence="5 6">
    <name type="scientific">Candidatus Pullichristensenella stercorigallinarum</name>
    <dbReference type="NCBI Taxonomy" id="2840909"/>
    <lineage>
        <taxon>Bacteria</taxon>
        <taxon>Bacillati</taxon>
        <taxon>Bacillota</taxon>
        <taxon>Clostridia</taxon>
        <taxon>Candidatus Pullichristensenella</taxon>
    </lineage>
</organism>
<comment type="subcellular location">
    <subcellularLocation>
        <location evidence="1">Membrane</location>
    </subcellularLocation>
</comment>
<dbReference type="SUPFAM" id="SSF56601">
    <property type="entry name" value="beta-lactamase/transpeptidase-like"/>
    <property type="match status" value="1"/>
</dbReference>
<dbReference type="InterPro" id="IPR012338">
    <property type="entry name" value="Beta-lactam/transpept-like"/>
</dbReference>
<dbReference type="Pfam" id="PF00905">
    <property type="entry name" value="Transpeptidase"/>
    <property type="match status" value="1"/>
</dbReference>
<name>A0A9D1CV09_9FIRM</name>
<dbReference type="InterPro" id="IPR005311">
    <property type="entry name" value="PBP_dimer"/>
</dbReference>
<evidence type="ECO:0000256" key="2">
    <source>
        <dbReference type="ARBA" id="ARBA00007171"/>
    </source>
</evidence>
<protein>
    <submittedName>
        <fullName evidence="5">PASTA domain-containing protein</fullName>
    </submittedName>
</protein>
<reference evidence="5" key="1">
    <citation type="submission" date="2020-10" db="EMBL/GenBank/DDBJ databases">
        <authorList>
            <person name="Gilroy R."/>
        </authorList>
    </citation>
    <scope>NUCLEOTIDE SEQUENCE</scope>
    <source>
        <strain evidence="5">ChiSjej6B24-2974</strain>
    </source>
</reference>
<evidence type="ECO:0000256" key="3">
    <source>
        <dbReference type="ARBA" id="ARBA00023136"/>
    </source>
</evidence>